<organism evidence="12 13">
    <name type="scientific">Ovis ammon polii</name>
    <dbReference type="NCBI Taxonomy" id="230172"/>
    <lineage>
        <taxon>Eukaryota</taxon>
        <taxon>Metazoa</taxon>
        <taxon>Chordata</taxon>
        <taxon>Craniata</taxon>
        <taxon>Vertebrata</taxon>
        <taxon>Euteleostomi</taxon>
        <taxon>Mammalia</taxon>
        <taxon>Eutheria</taxon>
        <taxon>Laurasiatheria</taxon>
        <taxon>Artiodactyla</taxon>
        <taxon>Ruminantia</taxon>
        <taxon>Pecora</taxon>
        <taxon>Bovidae</taxon>
        <taxon>Caprinae</taxon>
        <taxon>Ovis</taxon>
    </lineage>
</organism>
<comment type="cofactor">
    <cofactor evidence="1">
        <name>Zn(2+)</name>
        <dbReference type="ChEBI" id="CHEBI:29105"/>
    </cofactor>
</comment>
<dbReference type="SMART" id="SM00382">
    <property type="entry name" value="AAA"/>
    <property type="match status" value="1"/>
</dbReference>
<evidence type="ECO:0000313" key="13">
    <source>
        <dbReference type="Proteomes" id="UP001214576"/>
    </source>
</evidence>
<reference evidence="12" key="1">
    <citation type="submission" date="2022-03" db="EMBL/GenBank/DDBJ databases">
        <title>Genomic analyses of argali, domestic sheep and their hybrids provide insights into chromosomal evolution, heterosis and genetic basis of agronomic traits.</title>
        <authorList>
            <person name="Li M."/>
        </authorList>
    </citation>
    <scope>NUCLEOTIDE SEQUENCE</scope>
    <source>
        <strain evidence="12">CAU-MHL-2022a</strain>
        <tissue evidence="12">Skin</tissue>
    </source>
</reference>
<keyword evidence="9" id="KW-0482">Metalloprotease</keyword>
<dbReference type="AlphaFoldDB" id="A0AAD4ULX2"/>
<protein>
    <recommendedName>
        <fullName evidence="11">AAA+ ATPase domain-containing protein</fullName>
    </recommendedName>
</protein>
<evidence type="ECO:0000256" key="5">
    <source>
        <dbReference type="ARBA" id="ARBA00022741"/>
    </source>
</evidence>
<dbReference type="InterPro" id="IPR050928">
    <property type="entry name" value="ATP-dep_Zn_Metalloprotease"/>
</dbReference>
<dbReference type="InterPro" id="IPR003960">
    <property type="entry name" value="ATPase_AAA_CS"/>
</dbReference>
<comment type="similarity">
    <text evidence="10">Belongs to the AAA ATPase family.</text>
</comment>
<keyword evidence="6" id="KW-0378">Hydrolase</keyword>
<dbReference type="GO" id="GO:0005524">
    <property type="term" value="F:ATP binding"/>
    <property type="evidence" value="ECO:0007669"/>
    <property type="project" value="UniProtKB-KW"/>
</dbReference>
<evidence type="ECO:0000313" key="12">
    <source>
        <dbReference type="EMBL" id="KAI4547042.1"/>
    </source>
</evidence>
<dbReference type="Pfam" id="PF00004">
    <property type="entry name" value="AAA"/>
    <property type="match status" value="1"/>
</dbReference>
<evidence type="ECO:0000256" key="4">
    <source>
        <dbReference type="ARBA" id="ARBA00022723"/>
    </source>
</evidence>
<gene>
    <name evidence="12" type="ORF">MG293_003597</name>
</gene>
<evidence type="ECO:0000256" key="9">
    <source>
        <dbReference type="ARBA" id="ARBA00023049"/>
    </source>
</evidence>
<accession>A0AAD4ULX2</accession>
<proteinExistence type="inferred from homology"/>
<dbReference type="Proteomes" id="UP001214576">
    <property type="component" value="Unassembled WGS sequence"/>
</dbReference>
<dbReference type="GO" id="GO:0005745">
    <property type="term" value="C:m-AAA complex"/>
    <property type="evidence" value="ECO:0007669"/>
    <property type="project" value="TreeGrafter"/>
</dbReference>
<dbReference type="GO" id="GO:0016887">
    <property type="term" value="F:ATP hydrolysis activity"/>
    <property type="evidence" value="ECO:0007669"/>
    <property type="project" value="InterPro"/>
</dbReference>
<comment type="similarity">
    <text evidence="2">In the C-terminal section; belongs to the peptidase M41 family.</text>
</comment>
<dbReference type="GO" id="GO:0034982">
    <property type="term" value="P:mitochondrial protein processing"/>
    <property type="evidence" value="ECO:0007669"/>
    <property type="project" value="TreeGrafter"/>
</dbReference>
<dbReference type="GO" id="GO:0008237">
    <property type="term" value="F:metallopeptidase activity"/>
    <property type="evidence" value="ECO:0007669"/>
    <property type="project" value="UniProtKB-KW"/>
</dbReference>
<dbReference type="InterPro" id="IPR003593">
    <property type="entry name" value="AAA+_ATPase"/>
</dbReference>
<evidence type="ECO:0000256" key="1">
    <source>
        <dbReference type="ARBA" id="ARBA00001947"/>
    </source>
</evidence>
<sequence length="205" mass="22519">MKFLTISIKNCCAILKDVAGCEEAKLEIMEFVNFLKNPKQYQDLGAKIPRGALLTGSPSTGKTLLAKATVGEARVPFITMNGSEFLEMFVGVGPAPVHDMFAMARKNAPCILFVDEIDAIGQKRGHRHFGSQSEQENTLNQLLLEMDRFNPTTNVVVLSGTNRPDVLDPALMRLGCFDHQIYICPRGHQRQVVYLQGPPASTQGG</sequence>
<keyword evidence="4" id="KW-0479">Metal-binding</keyword>
<name>A0AAD4ULX2_OVIAM</name>
<dbReference type="PROSITE" id="PS00674">
    <property type="entry name" value="AAA"/>
    <property type="match status" value="1"/>
</dbReference>
<dbReference type="PANTHER" id="PTHR43655">
    <property type="entry name" value="ATP-DEPENDENT PROTEASE"/>
    <property type="match status" value="1"/>
</dbReference>
<keyword evidence="8 10" id="KW-0067">ATP-binding</keyword>
<dbReference type="EMBL" id="JAKZEL010000002">
    <property type="protein sequence ID" value="KAI4547042.1"/>
    <property type="molecule type" value="Genomic_DNA"/>
</dbReference>
<feature type="domain" description="AAA+ ATPase" evidence="11">
    <location>
        <begin position="48"/>
        <end position="188"/>
    </location>
</feature>
<keyword evidence="3" id="KW-0645">Protease</keyword>
<dbReference type="CDD" id="cd19501">
    <property type="entry name" value="RecA-like_FtsH"/>
    <property type="match status" value="1"/>
</dbReference>
<evidence type="ECO:0000256" key="6">
    <source>
        <dbReference type="ARBA" id="ARBA00022801"/>
    </source>
</evidence>
<keyword evidence="5 10" id="KW-0547">Nucleotide-binding</keyword>
<evidence type="ECO:0000256" key="10">
    <source>
        <dbReference type="RuleBase" id="RU003651"/>
    </source>
</evidence>
<evidence type="ECO:0000259" key="11">
    <source>
        <dbReference type="SMART" id="SM00382"/>
    </source>
</evidence>
<dbReference type="FunFam" id="3.40.50.300:FF:000001">
    <property type="entry name" value="ATP-dependent zinc metalloprotease FtsH"/>
    <property type="match status" value="1"/>
</dbReference>
<dbReference type="InterPro" id="IPR027417">
    <property type="entry name" value="P-loop_NTPase"/>
</dbReference>
<evidence type="ECO:0000256" key="8">
    <source>
        <dbReference type="ARBA" id="ARBA00022840"/>
    </source>
</evidence>
<dbReference type="Gene3D" id="3.40.50.300">
    <property type="entry name" value="P-loop containing nucleotide triphosphate hydrolases"/>
    <property type="match status" value="1"/>
</dbReference>
<evidence type="ECO:0000256" key="7">
    <source>
        <dbReference type="ARBA" id="ARBA00022833"/>
    </source>
</evidence>
<dbReference type="SUPFAM" id="SSF52540">
    <property type="entry name" value="P-loop containing nucleoside triphosphate hydrolases"/>
    <property type="match status" value="1"/>
</dbReference>
<dbReference type="GO" id="GO:0046872">
    <property type="term" value="F:metal ion binding"/>
    <property type="evidence" value="ECO:0007669"/>
    <property type="project" value="UniProtKB-KW"/>
</dbReference>
<evidence type="ECO:0000256" key="3">
    <source>
        <dbReference type="ARBA" id="ARBA00022670"/>
    </source>
</evidence>
<dbReference type="PANTHER" id="PTHR43655:SF7">
    <property type="entry name" value="AFG3-LIKE PROTEIN 1"/>
    <property type="match status" value="1"/>
</dbReference>
<evidence type="ECO:0000256" key="2">
    <source>
        <dbReference type="ARBA" id="ARBA00010044"/>
    </source>
</evidence>
<dbReference type="InterPro" id="IPR003959">
    <property type="entry name" value="ATPase_AAA_core"/>
</dbReference>
<comment type="caution">
    <text evidence="12">The sequence shown here is derived from an EMBL/GenBank/DDBJ whole genome shotgun (WGS) entry which is preliminary data.</text>
</comment>
<keyword evidence="13" id="KW-1185">Reference proteome</keyword>
<keyword evidence="7" id="KW-0862">Zinc</keyword>